<gene>
    <name evidence="1" type="ORF">T548_0085</name>
</gene>
<protein>
    <submittedName>
        <fullName evidence="1">Uncharacterized protein</fullName>
    </submittedName>
</protein>
<organism evidence="1 2">
    <name type="scientific">Lactococcus phage phiL47</name>
    <dbReference type="NCBI Taxonomy" id="1412875"/>
    <lineage>
        <taxon>Viruses</taxon>
        <taxon>Duplodnaviria</taxon>
        <taxon>Heunggongvirae</taxon>
        <taxon>Uroviricota</taxon>
        <taxon>Caudoviricetes</taxon>
        <taxon>Audreyjarvisvirus</taxon>
        <taxon>Audreyjarvisvirus L47</taxon>
    </lineage>
</organism>
<dbReference type="GeneID" id="18503640"/>
<accession>V9VEU3</accession>
<dbReference type="EMBL" id="KF926093">
    <property type="protein sequence ID" value="AHC94163.1"/>
    <property type="molecule type" value="Genomic_DNA"/>
</dbReference>
<dbReference type="OrthoDB" id="34088at10239"/>
<evidence type="ECO:0000313" key="1">
    <source>
        <dbReference type="EMBL" id="AHC94163.1"/>
    </source>
</evidence>
<proteinExistence type="predicted"/>
<name>V9VEU3_9CAUD</name>
<keyword evidence="2" id="KW-1185">Reference proteome</keyword>
<dbReference type="KEGG" id="vg:18503640"/>
<sequence>MLVDVLQCPKCSKFIRHEIEYAYYEGCDDVIELEARDFVCECPYCDTKFVFNLYVTYSATKERIDDKRVEEVENGDY</sequence>
<dbReference type="RefSeq" id="YP_009006963.1">
    <property type="nucleotide sequence ID" value="NC_023574.1"/>
</dbReference>
<dbReference type="Proteomes" id="UP000018883">
    <property type="component" value="Segment"/>
</dbReference>
<evidence type="ECO:0000313" key="2">
    <source>
        <dbReference type="Proteomes" id="UP000018883"/>
    </source>
</evidence>
<reference evidence="1 2" key="1">
    <citation type="journal article" date="2014" name="Front. Microbiol.">
        <title>Phages of non-dairy lactococci: isolation and characterization of ?L47, a phage infecting the grass isolate Lactococcus lactis ssp. cremoris DPC6860.</title>
        <authorList>
            <person name="Cavanagh D."/>
            <person name="Guinane C.M."/>
            <person name="Neve H."/>
            <person name="Coffey A."/>
            <person name="Ross R.P."/>
            <person name="Fitzgerald G.F."/>
            <person name="McAuliffe O."/>
        </authorList>
    </citation>
    <scope>NUCLEOTIDE SEQUENCE [LARGE SCALE GENOMIC DNA]</scope>
</reference>